<organism evidence="1 2">
    <name type="scientific">Massariosphaeria phaeospora</name>
    <dbReference type="NCBI Taxonomy" id="100035"/>
    <lineage>
        <taxon>Eukaryota</taxon>
        <taxon>Fungi</taxon>
        <taxon>Dikarya</taxon>
        <taxon>Ascomycota</taxon>
        <taxon>Pezizomycotina</taxon>
        <taxon>Dothideomycetes</taxon>
        <taxon>Pleosporomycetidae</taxon>
        <taxon>Pleosporales</taxon>
        <taxon>Pleosporales incertae sedis</taxon>
        <taxon>Massariosphaeria</taxon>
    </lineage>
</organism>
<comment type="caution">
    <text evidence="1">The sequence shown here is derived from an EMBL/GenBank/DDBJ whole genome shotgun (WGS) entry which is preliminary data.</text>
</comment>
<protein>
    <submittedName>
        <fullName evidence="1">Uncharacterized protein</fullName>
    </submittedName>
</protein>
<keyword evidence="2" id="KW-1185">Reference proteome</keyword>
<dbReference type="OrthoDB" id="3784785at2759"/>
<dbReference type="AlphaFoldDB" id="A0A7C8I467"/>
<name>A0A7C8I467_9PLEO</name>
<evidence type="ECO:0000313" key="1">
    <source>
        <dbReference type="EMBL" id="KAF2866593.1"/>
    </source>
</evidence>
<dbReference type="Proteomes" id="UP000481861">
    <property type="component" value="Unassembled WGS sequence"/>
</dbReference>
<accession>A0A7C8I467</accession>
<proteinExistence type="predicted"/>
<sequence length="393" mass="45642">MSAKRSPSVDFETKPSKNVKLTDPLHPHEILTHLVKNVILQRFGENAVIMERYRALVDDAEGTIAKCTSMVEPWLVSLYEQGKLYGDNAYQQAVTQFEDEAGQYVHLFWGASGRKAYSGQTDNLSRRIPKEHDNQRYRNKNRTLHYLYYEELTEGVYLVPCRKPKDQVPGPIDNIMEQWISLVFRTMQPEDLKANFSKDALELLAPEDLDRGTNIREPLAQGFTFYQFPMRSLKYFRHSSDPVKRKYADIHHNSVKIEKNKRQDYLTGNHQPRFCNENRYSKGTDYAFVLHGIQLRVGRSFVDRFEPTSIRLQCFLAPEGHTHPNGSINASIFQDDPCHRLAIKITGLYKTVDVADRNGFVWVRTHGQGMAEKLNRLVDFLEGYDLKELRPRR</sequence>
<dbReference type="EMBL" id="JAADJZ010000027">
    <property type="protein sequence ID" value="KAF2866593.1"/>
    <property type="molecule type" value="Genomic_DNA"/>
</dbReference>
<evidence type="ECO:0000313" key="2">
    <source>
        <dbReference type="Proteomes" id="UP000481861"/>
    </source>
</evidence>
<reference evidence="1 2" key="1">
    <citation type="submission" date="2020-01" db="EMBL/GenBank/DDBJ databases">
        <authorList>
            <consortium name="DOE Joint Genome Institute"/>
            <person name="Haridas S."/>
            <person name="Albert R."/>
            <person name="Binder M."/>
            <person name="Bloem J."/>
            <person name="Labutti K."/>
            <person name="Salamov A."/>
            <person name="Andreopoulos B."/>
            <person name="Baker S.E."/>
            <person name="Barry K."/>
            <person name="Bills G."/>
            <person name="Bluhm B.H."/>
            <person name="Cannon C."/>
            <person name="Castanera R."/>
            <person name="Culley D.E."/>
            <person name="Daum C."/>
            <person name="Ezra D."/>
            <person name="Gonzalez J.B."/>
            <person name="Henrissat B."/>
            <person name="Kuo A."/>
            <person name="Liang C."/>
            <person name="Lipzen A."/>
            <person name="Lutzoni F."/>
            <person name="Magnuson J."/>
            <person name="Mondo S."/>
            <person name="Nolan M."/>
            <person name="Ohm R."/>
            <person name="Pangilinan J."/>
            <person name="Park H.-J.H."/>
            <person name="Ramirez L."/>
            <person name="Alfaro M."/>
            <person name="Sun H."/>
            <person name="Tritt A."/>
            <person name="Yoshinaga Y."/>
            <person name="Zwiers L.-H.L."/>
            <person name="Turgeon B.G."/>
            <person name="Goodwin S.B."/>
            <person name="Spatafora J.W."/>
            <person name="Crous P.W."/>
            <person name="Grigoriev I.V."/>
        </authorList>
    </citation>
    <scope>NUCLEOTIDE SEQUENCE [LARGE SCALE GENOMIC DNA]</scope>
    <source>
        <strain evidence="1 2">CBS 611.86</strain>
    </source>
</reference>
<gene>
    <name evidence="1" type="ORF">BDV95DRAFT_648932</name>
</gene>